<evidence type="ECO:0000313" key="6">
    <source>
        <dbReference type="EMBL" id="KJA09872.1"/>
    </source>
</evidence>
<keyword evidence="7" id="KW-1185">Reference proteome</keyword>
<dbReference type="PROSITE" id="PS50887">
    <property type="entry name" value="GGDEF"/>
    <property type="match status" value="1"/>
</dbReference>
<dbReference type="PATRIC" id="fig|80878.5.peg.2634"/>
<dbReference type="PANTHER" id="PTHR44757:SF2">
    <property type="entry name" value="BIOFILM ARCHITECTURE MAINTENANCE PROTEIN MBAA"/>
    <property type="match status" value="1"/>
</dbReference>
<dbReference type="InterPro" id="IPR035919">
    <property type="entry name" value="EAL_sf"/>
</dbReference>
<dbReference type="Gene3D" id="2.10.70.100">
    <property type="match status" value="1"/>
</dbReference>
<dbReference type="InterPro" id="IPR001633">
    <property type="entry name" value="EAL_dom"/>
</dbReference>
<dbReference type="CDD" id="cd00130">
    <property type="entry name" value="PAS"/>
    <property type="match status" value="3"/>
</dbReference>
<dbReference type="SUPFAM" id="SSF55785">
    <property type="entry name" value="PYP-like sensor domain (PAS domain)"/>
    <property type="match status" value="5"/>
</dbReference>
<dbReference type="InterPro" id="IPR043128">
    <property type="entry name" value="Rev_trsase/Diguanyl_cyclase"/>
</dbReference>
<feature type="domain" description="GGDEF" evidence="5">
    <location>
        <begin position="873"/>
        <end position="1006"/>
    </location>
</feature>
<dbReference type="SUPFAM" id="SSF55073">
    <property type="entry name" value="Nucleotide cyclase"/>
    <property type="match status" value="1"/>
</dbReference>
<reference evidence="6 7" key="1">
    <citation type="submission" date="2014-12" db="EMBL/GenBank/DDBJ databases">
        <title>Isolation of bacteria from lake water.</title>
        <authorList>
            <person name="Sheng K.-Y."/>
            <person name="Chin P.-S."/>
            <person name="Chan K.-G."/>
            <person name="Tan G.S."/>
        </authorList>
    </citation>
    <scope>NUCLEOTIDE SEQUENCE [LARGE SCALE GENOMIC DNA]</scope>
    <source>
        <strain evidence="6 7">KY4</strain>
    </source>
</reference>
<evidence type="ECO:0000256" key="1">
    <source>
        <dbReference type="SAM" id="Phobius"/>
    </source>
</evidence>
<feature type="domain" description="PAC" evidence="3">
    <location>
        <begin position="282"/>
        <end position="335"/>
    </location>
</feature>
<evidence type="ECO:0000313" key="7">
    <source>
        <dbReference type="Proteomes" id="UP000032566"/>
    </source>
</evidence>
<feature type="domain" description="PAC" evidence="3">
    <location>
        <begin position="535"/>
        <end position="586"/>
    </location>
</feature>
<sequence length="1280" mass="142049">MISFLLLAGGLLVLVVITLAWLEPVELLRPSRRSQLIAGLVGGGVSALVLLSLRYGPDGMAVVVHPTATAFLGLYFGPLAALVSAAIALAAQLAIPQPHWGAAISVLAGACLAGAATRWYAQRDDRPARLWISMLVLAALLPPVTYACLVVSGAAHAPSSLQDALVRLPWYHGAGILLLGTGRQLLAGRVHAIQALREAHEALAQREEQLRLALDSLNGGRWEWQVQRQEYRCEGHFYSAFGIEDTRAPDVWERWFSRRHPADAERTASYLARARMGLEEAYEAEFRVKNNAGQWRWIMSRGTVAERDAQGRPVRLAGMDVDITAHHEVEDALRASEAKSNTIYLTLPDPAGIASMNDGRLLEANPALCTLLGLPRHQVLGRTSQELNLWATPHEHTRLLHAVLRNGQAHQLPMRARRQDGSTVSGLTSARPVHINGQEGFVFVFHDMTEAERISEELKTRNGLLQQAGRLARLGAWEHDLTKGLLYWSDMCFEIHGLPAETPLPENYIAQYVAPEYQAELRQKLHDCIDHRQEQSMDLEILRADGRRLWIRARCEAVLEHGKVVRLRGVTQDIDEARRARLRLSQSEERFSRIFQLMPFPMGLSRCSDGQYVEVNPAWEKLLGIPRSEALGRTSIEIGVFTPADRENLIRAAALTSQLNGYEVTIHPRNAPPRTVLQSMRMTDFDGEPCWMFSVQDITDRKRTEEKIREREELLSLTISAASLGLWDWDLQAGTVTGDSRWRALLGNSGPAASTGPLGWTQTVSADDVDRITAEIARHAAHPATPFDATWRLEGTGSDKPRWVRNLGKIVSFDAQGTPQRMLGVAIDVTPQREQEVLLQKLAHFDALTGLPNRVLLARRLQEAMVRARQHGTLLGVAYLDLDGFKPVNDRFGHGAGDRLLMAVAGRLSLALRTDDCVARLGGDEFVLLLPGLESCADCETRLHRVMENVAAPYPLDSERVVVTASIGYTLFPSDDADADTLLRHADQAMYAAKQAGRNRFHLFDAVQDRAVQLLREQAQRMRNALDEDQFTLYLQPKVDMRMGTVVGAEALVRWRHPERGVQAPGEFLPLIEGTELEIVFGQWVIEAALHKLEKLQALGIELPMSINVGAQQLQQNDFATWVAQCLQRHPGVPGHMVEIEITESAALYDLHAVTGTLESLRALGVAVSLDDFGTGYSSLTYLRRLPMDTLKIDQSFVHGMMNDPGDLAIVQGVIGLARSFGYRVIAEGVETIEQGQMLLQLGCPQAQGYCIGKPMPLEDFVGWTRTWQPPAGWHRNRLV</sequence>
<dbReference type="OrthoDB" id="9813903at2"/>
<dbReference type="NCBIfam" id="TIGR00229">
    <property type="entry name" value="sensory_box"/>
    <property type="match status" value="3"/>
</dbReference>
<feature type="transmembrane region" description="Helical" evidence="1">
    <location>
        <begin position="68"/>
        <end position="94"/>
    </location>
</feature>
<feature type="transmembrane region" description="Helical" evidence="1">
    <location>
        <begin position="100"/>
        <end position="120"/>
    </location>
</feature>
<dbReference type="InterPro" id="IPR000160">
    <property type="entry name" value="GGDEF_dom"/>
</dbReference>
<feature type="domain" description="PAS" evidence="2">
    <location>
        <begin position="358"/>
        <end position="383"/>
    </location>
</feature>
<dbReference type="Gene3D" id="3.30.70.270">
    <property type="match status" value="1"/>
</dbReference>
<dbReference type="CDD" id="cd01949">
    <property type="entry name" value="GGDEF"/>
    <property type="match status" value="1"/>
</dbReference>
<accession>A0A0D7K7D2</accession>
<evidence type="ECO:0000259" key="2">
    <source>
        <dbReference type="PROSITE" id="PS50112"/>
    </source>
</evidence>
<dbReference type="SMART" id="SM00052">
    <property type="entry name" value="EAL"/>
    <property type="match status" value="1"/>
</dbReference>
<dbReference type="STRING" id="80878.RP29_14225"/>
<dbReference type="PROSITE" id="PS50112">
    <property type="entry name" value="PAS"/>
    <property type="match status" value="3"/>
</dbReference>
<dbReference type="Pfam" id="PF00563">
    <property type="entry name" value="EAL"/>
    <property type="match status" value="1"/>
</dbReference>
<feature type="domain" description="PAC" evidence="3">
    <location>
        <begin position="410"/>
        <end position="460"/>
    </location>
</feature>
<dbReference type="PROSITE" id="PS50883">
    <property type="entry name" value="EAL"/>
    <property type="match status" value="1"/>
</dbReference>
<dbReference type="PROSITE" id="PS50113">
    <property type="entry name" value="PAC"/>
    <property type="match status" value="3"/>
</dbReference>
<dbReference type="FunFam" id="3.30.70.270:FF:000001">
    <property type="entry name" value="Diguanylate cyclase domain protein"/>
    <property type="match status" value="1"/>
</dbReference>
<dbReference type="AlphaFoldDB" id="A0A0D7K7D2"/>
<feature type="transmembrane region" description="Helical" evidence="1">
    <location>
        <begin position="36"/>
        <end position="56"/>
    </location>
</feature>
<dbReference type="Gene3D" id="3.30.450.20">
    <property type="entry name" value="PAS domain"/>
    <property type="match status" value="5"/>
</dbReference>
<comment type="caution">
    <text evidence="6">The sequence shown here is derived from an EMBL/GenBank/DDBJ whole genome shotgun (WGS) entry which is preliminary data.</text>
</comment>
<feature type="domain" description="PAS" evidence="2">
    <location>
        <begin position="480"/>
        <end position="532"/>
    </location>
</feature>
<keyword evidence="1" id="KW-0472">Membrane</keyword>
<dbReference type="NCBIfam" id="TIGR00254">
    <property type="entry name" value="GGDEF"/>
    <property type="match status" value="1"/>
</dbReference>
<dbReference type="Gene3D" id="3.20.20.450">
    <property type="entry name" value="EAL domain"/>
    <property type="match status" value="1"/>
</dbReference>
<keyword evidence="1" id="KW-0812">Transmembrane</keyword>
<dbReference type="GO" id="GO:0003824">
    <property type="term" value="F:catalytic activity"/>
    <property type="evidence" value="ECO:0007669"/>
    <property type="project" value="UniProtKB-ARBA"/>
</dbReference>
<dbReference type="RefSeq" id="WP_044399700.1">
    <property type="nucleotide sequence ID" value="NZ_JXYQ01000049.1"/>
</dbReference>
<feature type="domain" description="EAL" evidence="4">
    <location>
        <begin position="1015"/>
        <end position="1269"/>
    </location>
</feature>
<dbReference type="InterPro" id="IPR035965">
    <property type="entry name" value="PAS-like_dom_sf"/>
</dbReference>
<dbReference type="Pfam" id="PF00990">
    <property type="entry name" value="GGDEF"/>
    <property type="match status" value="1"/>
</dbReference>
<organism evidence="6 7">
    <name type="scientific">Acidovorax temperans</name>
    <dbReference type="NCBI Taxonomy" id="80878"/>
    <lineage>
        <taxon>Bacteria</taxon>
        <taxon>Pseudomonadati</taxon>
        <taxon>Pseudomonadota</taxon>
        <taxon>Betaproteobacteria</taxon>
        <taxon>Burkholderiales</taxon>
        <taxon>Comamonadaceae</taxon>
        <taxon>Acidovorax</taxon>
    </lineage>
</organism>
<dbReference type="SUPFAM" id="SSF141868">
    <property type="entry name" value="EAL domain-like"/>
    <property type="match status" value="1"/>
</dbReference>
<evidence type="ECO:0000259" key="3">
    <source>
        <dbReference type="PROSITE" id="PS50113"/>
    </source>
</evidence>
<dbReference type="InterPro" id="IPR013655">
    <property type="entry name" value="PAS_fold_3"/>
</dbReference>
<feature type="transmembrane region" description="Helical" evidence="1">
    <location>
        <begin position="132"/>
        <end position="155"/>
    </location>
</feature>
<evidence type="ECO:0000259" key="5">
    <source>
        <dbReference type="PROSITE" id="PS50887"/>
    </source>
</evidence>
<dbReference type="InterPro" id="IPR029787">
    <property type="entry name" value="Nucleotide_cyclase"/>
</dbReference>
<protein>
    <submittedName>
        <fullName evidence="6">Diguanylate phosphodiesterase</fullName>
    </submittedName>
</protein>
<dbReference type="InterPro" id="IPR000700">
    <property type="entry name" value="PAS-assoc_C"/>
</dbReference>
<dbReference type="InterPro" id="IPR013767">
    <property type="entry name" value="PAS_fold"/>
</dbReference>
<feature type="domain" description="PAS" evidence="2">
    <location>
        <begin position="609"/>
        <end position="662"/>
    </location>
</feature>
<dbReference type="InterPro" id="IPR001610">
    <property type="entry name" value="PAC"/>
</dbReference>
<keyword evidence="1" id="KW-1133">Transmembrane helix</keyword>
<dbReference type="Pfam" id="PF13426">
    <property type="entry name" value="PAS_9"/>
    <property type="match status" value="1"/>
</dbReference>
<dbReference type="SMART" id="SM00091">
    <property type="entry name" value="PAS"/>
    <property type="match status" value="5"/>
</dbReference>
<dbReference type="Proteomes" id="UP000032566">
    <property type="component" value="Unassembled WGS sequence"/>
</dbReference>
<dbReference type="CDD" id="cd01948">
    <property type="entry name" value="EAL"/>
    <property type="match status" value="1"/>
</dbReference>
<proteinExistence type="predicted"/>
<name>A0A0D7K7D2_9BURK</name>
<gene>
    <name evidence="6" type="ORF">RP29_14225</name>
</gene>
<evidence type="ECO:0000259" key="4">
    <source>
        <dbReference type="PROSITE" id="PS50883"/>
    </source>
</evidence>
<dbReference type="PANTHER" id="PTHR44757">
    <property type="entry name" value="DIGUANYLATE CYCLASE DGCP"/>
    <property type="match status" value="1"/>
</dbReference>
<dbReference type="Pfam" id="PF00989">
    <property type="entry name" value="PAS"/>
    <property type="match status" value="1"/>
</dbReference>
<dbReference type="EMBL" id="JXYQ01000049">
    <property type="protein sequence ID" value="KJA09872.1"/>
    <property type="molecule type" value="Genomic_DNA"/>
</dbReference>
<dbReference type="Pfam" id="PF08447">
    <property type="entry name" value="PAS_3"/>
    <property type="match status" value="2"/>
</dbReference>
<dbReference type="SMART" id="SM00086">
    <property type="entry name" value="PAC"/>
    <property type="match status" value="4"/>
</dbReference>
<dbReference type="SMART" id="SM00267">
    <property type="entry name" value="GGDEF"/>
    <property type="match status" value="1"/>
</dbReference>
<dbReference type="InterPro" id="IPR000014">
    <property type="entry name" value="PAS"/>
</dbReference>
<dbReference type="InterPro" id="IPR052155">
    <property type="entry name" value="Biofilm_reg_signaling"/>
</dbReference>
<dbReference type="GO" id="GO:0006355">
    <property type="term" value="P:regulation of DNA-templated transcription"/>
    <property type="evidence" value="ECO:0007669"/>
    <property type="project" value="InterPro"/>
</dbReference>